<keyword evidence="9" id="KW-0902">Two-component regulatory system</keyword>
<evidence type="ECO:0000256" key="2">
    <source>
        <dbReference type="ARBA" id="ARBA00004651"/>
    </source>
</evidence>
<dbReference type="Gene3D" id="3.30.565.10">
    <property type="entry name" value="Histidine kinase-like ATPase, C-terminal domain"/>
    <property type="match status" value="1"/>
</dbReference>
<keyword evidence="6 11" id="KW-0812">Transmembrane</keyword>
<evidence type="ECO:0000259" key="12">
    <source>
        <dbReference type="PROSITE" id="PS50109"/>
    </source>
</evidence>
<reference evidence="13" key="1">
    <citation type="journal article" date="2021" name="PeerJ">
        <title>Extensive microbial diversity within the chicken gut microbiome revealed by metagenomics and culture.</title>
        <authorList>
            <person name="Gilroy R."/>
            <person name="Ravi A."/>
            <person name="Getino M."/>
            <person name="Pursley I."/>
            <person name="Horton D.L."/>
            <person name="Alikhan N.F."/>
            <person name="Baker D."/>
            <person name="Gharbi K."/>
            <person name="Hall N."/>
            <person name="Watson M."/>
            <person name="Adriaenssens E.M."/>
            <person name="Foster-Nyarko E."/>
            <person name="Jarju S."/>
            <person name="Secka A."/>
            <person name="Antonio M."/>
            <person name="Oren A."/>
            <person name="Chaudhuri R.R."/>
            <person name="La Ragione R."/>
            <person name="Hildebrand F."/>
            <person name="Pallen M.J."/>
        </authorList>
    </citation>
    <scope>NUCLEOTIDE SEQUENCE</scope>
    <source>
        <strain evidence="13">CHK187-11901</strain>
    </source>
</reference>
<dbReference type="EC" id="2.7.13.3" evidence="3"/>
<comment type="caution">
    <text evidence="13">The sequence shown here is derived from an EMBL/GenBank/DDBJ whole genome shotgun (WGS) entry which is preliminary data.</text>
</comment>
<feature type="domain" description="Histidine kinase" evidence="12">
    <location>
        <begin position="126"/>
        <end position="332"/>
    </location>
</feature>
<dbReference type="InterPro" id="IPR004358">
    <property type="entry name" value="Sig_transdc_His_kin-like_C"/>
</dbReference>
<dbReference type="GO" id="GO:0000155">
    <property type="term" value="F:phosphorelay sensor kinase activity"/>
    <property type="evidence" value="ECO:0007669"/>
    <property type="project" value="TreeGrafter"/>
</dbReference>
<evidence type="ECO:0000256" key="5">
    <source>
        <dbReference type="ARBA" id="ARBA00022679"/>
    </source>
</evidence>
<dbReference type="GO" id="GO:0004721">
    <property type="term" value="F:phosphoprotein phosphatase activity"/>
    <property type="evidence" value="ECO:0007669"/>
    <property type="project" value="TreeGrafter"/>
</dbReference>
<comment type="subcellular location">
    <subcellularLocation>
        <location evidence="2">Cell membrane</location>
        <topology evidence="2">Multi-pass membrane protein</topology>
    </subcellularLocation>
</comment>
<keyword evidence="10 11" id="KW-0472">Membrane</keyword>
<feature type="transmembrane region" description="Helical" evidence="11">
    <location>
        <begin position="12"/>
        <end position="31"/>
    </location>
</feature>
<evidence type="ECO:0000256" key="9">
    <source>
        <dbReference type="ARBA" id="ARBA00023012"/>
    </source>
</evidence>
<organism evidence="13 14">
    <name type="scientific">Candidatus Merdibacter merdavium</name>
    <dbReference type="NCBI Taxonomy" id="2838692"/>
    <lineage>
        <taxon>Bacteria</taxon>
        <taxon>Bacillati</taxon>
        <taxon>Bacillota</taxon>
        <taxon>Erysipelotrichia</taxon>
        <taxon>Erysipelotrichales</taxon>
        <taxon>Erysipelotrichaceae</taxon>
        <taxon>Merdibacter</taxon>
    </lineage>
</organism>
<dbReference type="InterPro" id="IPR003594">
    <property type="entry name" value="HATPase_dom"/>
</dbReference>
<dbReference type="Pfam" id="PF02518">
    <property type="entry name" value="HATPase_c"/>
    <property type="match status" value="1"/>
</dbReference>
<comment type="catalytic activity">
    <reaction evidence="1">
        <text>ATP + protein L-histidine = ADP + protein N-phospho-L-histidine.</text>
        <dbReference type="EC" id="2.7.13.3"/>
    </reaction>
</comment>
<sequence length="346" mass="39603">MKLRAYVGDHLVSIFIYLLFLICLELFLLIFDVHPSIMIASAVLVLLFGGALLAYEYQRRAAYYRQLFAALDQLDQKYLVHELTGSPSFLEGKMLEEILYETDKSMSEHILSYQNALEDFKDYIEMWVHEVKLPIAAGQLILHNNPGTMNKKLREQFSRIENDVEQVLYYMRSENTEKDYLIKRCALDELVQNVIRRNKDSLLYRRIRIEFEESGAMVFTDSKWIEFIINQIMSNAIKYCPSEDGCIHIETKKKDNEAILTITDNGIGISRADLGRVFEKSFTGANGRVAKTSTGMGLYLCDKLCRRLGHGITIASTEGQGTSVRITFAADSYYQVVNEEGSEGDE</sequence>
<dbReference type="InterPro" id="IPR036890">
    <property type="entry name" value="HATPase_C_sf"/>
</dbReference>
<keyword evidence="4" id="KW-1003">Cell membrane</keyword>
<dbReference type="GO" id="GO:0005886">
    <property type="term" value="C:plasma membrane"/>
    <property type="evidence" value="ECO:0007669"/>
    <property type="project" value="UniProtKB-SubCell"/>
</dbReference>
<dbReference type="PRINTS" id="PR00344">
    <property type="entry name" value="BCTRLSENSOR"/>
</dbReference>
<dbReference type="PROSITE" id="PS50109">
    <property type="entry name" value="HIS_KIN"/>
    <property type="match status" value="1"/>
</dbReference>
<evidence type="ECO:0000256" key="4">
    <source>
        <dbReference type="ARBA" id="ARBA00022475"/>
    </source>
</evidence>
<dbReference type="Proteomes" id="UP000823896">
    <property type="component" value="Unassembled WGS sequence"/>
</dbReference>
<evidence type="ECO:0000256" key="6">
    <source>
        <dbReference type="ARBA" id="ARBA00022692"/>
    </source>
</evidence>
<dbReference type="GO" id="GO:0016036">
    <property type="term" value="P:cellular response to phosphate starvation"/>
    <property type="evidence" value="ECO:0007669"/>
    <property type="project" value="TreeGrafter"/>
</dbReference>
<keyword evidence="7 13" id="KW-0418">Kinase</keyword>
<evidence type="ECO:0000256" key="11">
    <source>
        <dbReference type="SAM" id="Phobius"/>
    </source>
</evidence>
<dbReference type="SUPFAM" id="SSF55874">
    <property type="entry name" value="ATPase domain of HSP90 chaperone/DNA topoisomerase II/histidine kinase"/>
    <property type="match status" value="1"/>
</dbReference>
<dbReference type="InterPro" id="IPR050351">
    <property type="entry name" value="BphY/WalK/GraS-like"/>
</dbReference>
<dbReference type="InterPro" id="IPR005467">
    <property type="entry name" value="His_kinase_dom"/>
</dbReference>
<protein>
    <recommendedName>
        <fullName evidence="3">histidine kinase</fullName>
        <ecNumber evidence="3">2.7.13.3</ecNumber>
    </recommendedName>
</protein>
<keyword evidence="8 11" id="KW-1133">Transmembrane helix</keyword>
<dbReference type="PANTHER" id="PTHR45453">
    <property type="entry name" value="PHOSPHATE REGULON SENSOR PROTEIN PHOR"/>
    <property type="match status" value="1"/>
</dbReference>
<evidence type="ECO:0000313" key="14">
    <source>
        <dbReference type="Proteomes" id="UP000823896"/>
    </source>
</evidence>
<evidence type="ECO:0000256" key="3">
    <source>
        <dbReference type="ARBA" id="ARBA00012438"/>
    </source>
</evidence>
<evidence type="ECO:0000256" key="10">
    <source>
        <dbReference type="ARBA" id="ARBA00023136"/>
    </source>
</evidence>
<evidence type="ECO:0000256" key="8">
    <source>
        <dbReference type="ARBA" id="ARBA00022989"/>
    </source>
</evidence>
<proteinExistence type="predicted"/>
<feature type="transmembrane region" description="Helical" evidence="11">
    <location>
        <begin position="37"/>
        <end position="55"/>
    </location>
</feature>
<gene>
    <name evidence="13" type="ORF">H9702_07095</name>
</gene>
<dbReference type="EMBL" id="DWWM01000044">
    <property type="protein sequence ID" value="HJC36882.1"/>
    <property type="molecule type" value="Genomic_DNA"/>
</dbReference>
<evidence type="ECO:0000256" key="1">
    <source>
        <dbReference type="ARBA" id="ARBA00000085"/>
    </source>
</evidence>
<dbReference type="PANTHER" id="PTHR45453:SF2">
    <property type="entry name" value="HISTIDINE KINASE"/>
    <property type="match status" value="1"/>
</dbReference>
<evidence type="ECO:0000256" key="7">
    <source>
        <dbReference type="ARBA" id="ARBA00022777"/>
    </source>
</evidence>
<keyword evidence="5" id="KW-0808">Transferase</keyword>
<accession>A0A9D2SVN9</accession>
<name>A0A9D2SVN9_9FIRM</name>
<dbReference type="SMART" id="SM00387">
    <property type="entry name" value="HATPase_c"/>
    <property type="match status" value="1"/>
</dbReference>
<reference evidence="13" key="2">
    <citation type="submission" date="2021-04" db="EMBL/GenBank/DDBJ databases">
        <authorList>
            <person name="Gilroy R."/>
        </authorList>
    </citation>
    <scope>NUCLEOTIDE SEQUENCE</scope>
    <source>
        <strain evidence="13">CHK187-11901</strain>
    </source>
</reference>
<evidence type="ECO:0000313" key="13">
    <source>
        <dbReference type="EMBL" id="HJC36882.1"/>
    </source>
</evidence>
<dbReference type="AlphaFoldDB" id="A0A9D2SVN9"/>